<evidence type="ECO:0000313" key="3">
    <source>
        <dbReference type="Proteomes" id="UP000708208"/>
    </source>
</evidence>
<organism evidence="2 3">
    <name type="scientific">Allacma fusca</name>
    <dbReference type="NCBI Taxonomy" id="39272"/>
    <lineage>
        <taxon>Eukaryota</taxon>
        <taxon>Metazoa</taxon>
        <taxon>Ecdysozoa</taxon>
        <taxon>Arthropoda</taxon>
        <taxon>Hexapoda</taxon>
        <taxon>Collembola</taxon>
        <taxon>Symphypleona</taxon>
        <taxon>Sminthuridae</taxon>
        <taxon>Allacma</taxon>
    </lineage>
</organism>
<gene>
    <name evidence="2" type="ORF">AFUS01_LOCUS20678</name>
</gene>
<evidence type="ECO:0000256" key="1">
    <source>
        <dbReference type="SAM" id="Phobius"/>
    </source>
</evidence>
<feature type="transmembrane region" description="Helical" evidence="1">
    <location>
        <begin position="135"/>
        <end position="154"/>
    </location>
</feature>
<keyword evidence="1" id="KW-0812">Transmembrane</keyword>
<keyword evidence="1" id="KW-1133">Transmembrane helix</keyword>
<feature type="transmembrane region" description="Helical" evidence="1">
    <location>
        <begin position="34"/>
        <end position="53"/>
    </location>
</feature>
<sequence length="155" mass="17375">MRLDSLYMGFKPNLPLTCCRCNGSTLPWEKLLLILYYLSNTTFMVIGAPHIQIKSEIVRQSRENKVLFAPTILPDENEFLKAESAHQKTVLHLHMVCVWDSKSEVSFLTDEESSKAAGIDSITHQSEVMGIKYTVAGYSLLLAYSSVIVSFVTIA</sequence>
<proteinExistence type="predicted"/>
<protein>
    <submittedName>
        <fullName evidence="2">Uncharacterized protein</fullName>
    </submittedName>
</protein>
<dbReference type="EMBL" id="CAJVCH010225729">
    <property type="protein sequence ID" value="CAG7732144.1"/>
    <property type="molecule type" value="Genomic_DNA"/>
</dbReference>
<comment type="caution">
    <text evidence="2">The sequence shown here is derived from an EMBL/GenBank/DDBJ whole genome shotgun (WGS) entry which is preliminary data.</text>
</comment>
<dbReference type="Proteomes" id="UP000708208">
    <property type="component" value="Unassembled WGS sequence"/>
</dbReference>
<evidence type="ECO:0000313" key="2">
    <source>
        <dbReference type="EMBL" id="CAG7732144.1"/>
    </source>
</evidence>
<accession>A0A8J2KAK8</accession>
<dbReference type="AlphaFoldDB" id="A0A8J2KAK8"/>
<keyword evidence="1" id="KW-0472">Membrane</keyword>
<name>A0A8J2KAK8_9HEXA</name>
<keyword evidence="3" id="KW-1185">Reference proteome</keyword>
<reference evidence="2" key="1">
    <citation type="submission" date="2021-06" db="EMBL/GenBank/DDBJ databases">
        <authorList>
            <person name="Hodson N. C."/>
            <person name="Mongue J. A."/>
            <person name="Jaron S. K."/>
        </authorList>
    </citation>
    <scope>NUCLEOTIDE SEQUENCE</scope>
</reference>